<accession>A0A3P5YXG3</accession>
<evidence type="ECO:0000256" key="1">
    <source>
        <dbReference type="SAM" id="MobiDB-lite"/>
    </source>
</evidence>
<feature type="compositionally biased region" description="Low complexity" evidence="1">
    <location>
        <begin position="16"/>
        <end position="28"/>
    </location>
</feature>
<reference evidence="2" key="1">
    <citation type="submission" date="2018-11" db="EMBL/GenBank/DDBJ databases">
        <authorList>
            <consortium name="Genoscope - CEA"/>
            <person name="William W."/>
        </authorList>
    </citation>
    <scope>NUCLEOTIDE SEQUENCE</scope>
</reference>
<dbReference type="AlphaFoldDB" id="A0A3P5YXG3"/>
<gene>
    <name evidence="2" type="ORF">BRAA05T22186Z</name>
</gene>
<proteinExistence type="predicted"/>
<protein>
    <submittedName>
        <fullName evidence="2">Uncharacterized protein</fullName>
    </submittedName>
</protein>
<name>A0A3P5YXG3_BRACM</name>
<dbReference type="EMBL" id="LR031570">
    <property type="protein sequence ID" value="VDC72472.1"/>
    <property type="molecule type" value="Genomic_DNA"/>
</dbReference>
<feature type="region of interest" description="Disordered" evidence="1">
    <location>
        <begin position="1"/>
        <end position="41"/>
    </location>
</feature>
<sequence>MDVTTLHSTPCSGRWTRSTTMTSTSLTSPAPPSPKAGRGSLGTTFTLVSKVPSLGMFCTTSSRGGASKVVKTFW</sequence>
<evidence type="ECO:0000313" key="2">
    <source>
        <dbReference type="EMBL" id="VDC72472.1"/>
    </source>
</evidence>
<organism evidence="2">
    <name type="scientific">Brassica campestris</name>
    <name type="common">Field mustard</name>
    <dbReference type="NCBI Taxonomy" id="3711"/>
    <lineage>
        <taxon>Eukaryota</taxon>
        <taxon>Viridiplantae</taxon>
        <taxon>Streptophyta</taxon>
        <taxon>Embryophyta</taxon>
        <taxon>Tracheophyta</taxon>
        <taxon>Spermatophyta</taxon>
        <taxon>Magnoliopsida</taxon>
        <taxon>eudicotyledons</taxon>
        <taxon>Gunneridae</taxon>
        <taxon>Pentapetalae</taxon>
        <taxon>rosids</taxon>
        <taxon>malvids</taxon>
        <taxon>Brassicales</taxon>
        <taxon>Brassicaceae</taxon>
        <taxon>Brassiceae</taxon>
        <taxon>Brassica</taxon>
    </lineage>
</organism>
<feature type="compositionally biased region" description="Polar residues" evidence="1">
    <location>
        <begin position="1"/>
        <end position="11"/>
    </location>
</feature>